<dbReference type="EnsemblPlants" id="TuG1812G0300004850.01.T01">
    <property type="protein sequence ID" value="TuG1812G0300004850.01.T01.cds394698"/>
    <property type="gene ID" value="TuG1812G0300004850.01"/>
</dbReference>
<proteinExistence type="predicted"/>
<reference evidence="2" key="1">
    <citation type="journal article" date="2013" name="Nature">
        <title>Draft genome of the wheat A-genome progenitor Triticum urartu.</title>
        <authorList>
            <person name="Ling H.Q."/>
            <person name="Zhao S."/>
            <person name="Liu D."/>
            <person name="Wang J."/>
            <person name="Sun H."/>
            <person name="Zhang C."/>
            <person name="Fan H."/>
            <person name="Li D."/>
            <person name="Dong L."/>
            <person name="Tao Y."/>
            <person name="Gao C."/>
            <person name="Wu H."/>
            <person name="Li Y."/>
            <person name="Cui Y."/>
            <person name="Guo X."/>
            <person name="Zheng S."/>
            <person name="Wang B."/>
            <person name="Yu K."/>
            <person name="Liang Q."/>
            <person name="Yang W."/>
            <person name="Lou X."/>
            <person name="Chen J."/>
            <person name="Feng M."/>
            <person name="Jian J."/>
            <person name="Zhang X."/>
            <person name="Luo G."/>
            <person name="Jiang Y."/>
            <person name="Liu J."/>
            <person name="Wang Z."/>
            <person name="Sha Y."/>
            <person name="Zhang B."/>
            <person name="Wu H."/>
            <person name="Tang D."/>
            <person name="Shen Q."/>
            <person name="Xue P."/>
            <person name="Zou S."/>
            <person name="Wang X."/>
            <person name="Liu X."/>
            <person name="Wang F."/>
            <person name="Yang Y."/>
            <person name="An X."/>
            <person name="Dong Z."/>
            <person name="Zhang K."/>
            <person name="Zhang X."/>
            <person name="Luo M.C."/>
            <person name="Dvorak J."/>
            <person name="Tong Y."/>
            <person name="Wang J."/>
            <person name="Yang H."/>
            <person name="Li Z."/>
            <person name="Wang D."/>
            <person name="Zhang A."/>
            <person name="Wang J."/>
        </authorList>
    </citation>
    <scope>NUCLEOTIDE SEQUENCE</scope>
    <source>
        <strain evidence="2">cv. G1812</strain>
    </source>
</reference>
<sequence>MDCGIFFRWSRWEMRSRQRLETHLQQQVDLYGTREMISARMSSVSVAIGSLPSTPFLEPGAIAVRGDEERL</sequence>
<organism evidence="1 2">
    <name type="scientific">Triticum urartu</name>
    <name type="common">Red wild einkorn</name>
    <name type="synonym">Crithodium urartu</name>
    <dbReference type="NCBI Taxonomy" id="4572"/>
    <lineage>
        <taxon>Eukaryota</taxon>
        <taxon>Viridiplantae</taxon>
        <taxon>Streptophyta</taxon>
        <taxon>Embryophyta</taxon>
        <taxon>Tracheophyta</taxon>
        <taxon>Spermatophyta</taxon>
        <taxon>Magnoliopsida</taxon>
        <taxon>Liliopsida</taxon>
        <taxon>Poales</taxon>
        <taxon>Poaceae</taxon>
        <taxon>BOP clade</taxon>
        <taxon>Pooideae</taxon>
        <taxon>Triticodae</taxon>
        <taxon>Triticeae</taxon>
        <taxon>Triticinae</taxon>
        <taxon>Triticum</taxon>
    </lineage>
</organism>
<keyword evidence="2" id="KW-1185">Reference proteome</keyword>
<protein>
    <submittedName>
        <fullName evidence="1">Uncharacterized protein</fullName>
    </submittedName>
</protein>
<dbReference type="GO" id="GO:0004107">
    <property type="term" value="F:chorismate synthase activity"/>
    <property type="evidence" value="ECO:0007669"/>
    <property type="project" value="InterPro"/>
</dbReference>
<name>A0A8R7PYH0_TRIUA</name>
<dbReference type="AlphaFoldDB" id="A0A8R7PYH0"/>
<dbReference type="Gramene" id="TuG1812G0300004850.01.T01">
    <property type="protein sequence ID" value="TuG1812G0300004850.01.T01.cds394698"/>
    <property type="gene ID" value="TuG1812G0300004850.01"/>
</dbReference>
<reference evidence="1" key="2">
    <citation type="submission" date="2018-03" db="EMBL/GenBank/DDBJ databases">
        <title>The Triticum urartu genome reveals the dynamic nature of wheat genome evolution.</title>
        <authorList>
            <person name="Ling H."/>
            <person name="Ma B."/>
            <person name="Shi X."/>
            <person name="Liu H."/>
            <person name="Dong L."/>
            <person name="Sun H."/>
            <person name="Cao Y."/>
            <person name="Gao Q."/>
            <person name="Zheng S."/>
            <person name="Li Y."/>
            <person name="Yu Y."/>
            <person name="Du H."/>
            <person name="Qi M."/>
            <person name="Li Y."/>
            <person name="Yu H."/>
            <person name="Cui Y."/>
            <person name="Wang N."/>
            <person name="Chen C."/>
            <person name="Wu H."/>
            <person name="Zhao Y."/>
            <person name="Zhang J."/>
            <person name="Li Y."/>
            <person name="Zhou W."/>
            <person name="Zhang B."/>
            <person name="Hu W."/>
            <person name="Eijk M."/>
            <person name="Tang J."/>
            <person name="Witsenboer H."/>
            <person name="Zhao S."/>
            <person name="Li Z."/>
            <person name="Zhang A."/>
            <person name="Wang D."/>
            <person name="Liang C."/>
        </authorList>
    </citation>
    <scope>NUCLEOTIDE SEQUENCE [LARGE SCALE GENOMIC DNA]</scope>
    <source>
        <strain evidence="1">cv. G1812</strain>
    </source>
</reference>
<evidence type="ECO:0000313" key="1">
    <source>
        <dbReference type="EnsemblPlants" id="TuG1812G0300004850.01.T01.cds394698"/>
    </source>
</evidence>
<dbReference type="InterPro" id="IPR020541">
    <property type="entry name" value="Chorismate_synthase_CS"/>
</dbReference>
<evidence type="ECO:0000313" key="2">
    <source>
        <dbReference type="Proteomes" id="UP000015106"/>
    </source>
</evidence>
<dbReference type="GO" id="GO:0009073">
    <property type="term" value="P:aromatic amino acid family biosynthetic process"/>
    <property type="evidence" value="ECO:0007669"/>
    <property type="project" value="InterPro"/>
</dbReference>
<dbReference type="Proteomes" id="UP000015106">
    <property type="component" value="Chromosome 3"/>
</dbReference>
<accession>A0A8R7PYH0</accession>
<dbReference type="PROSITE" id="PS00788">
    <property type="entry name" value="CHORISMATE_SYNTHASE_2"/>
    <property type="match status" value="1"/>
</dbReference>
<reference evidence="1" key="3">
    <citation type="submission" date="2022-06" db="UniProtKB">
        <authorList>
            <consortium name="EnsemblPlants"/>
        </authorList>
    </citation>
    <scope>IDENTIFICATION</scope>
</reference>